<dbReference type="Pfam" id="PF12697">
    <property type="entry name" value="Abhydrolase_6"/>
    <property type="match status" value="1"/>
</dbReference>
<evidence type="ECO:0000313" key="3">
    <source>
        <dbReference type="EMBL" id="QSX32245.1"/>
    </source>
</evidence>
<keyword evidence="1" id="KW-1133">Transmembrane helix</keyword>
<proteinExistence type="predicted"/>
<reference evidence="3 4" key="1">
    <citation type="submission" date="2021-03" db="EMBL/GenBank/DDBJ databases">
        <title>Novel species identification of genus Shewanella.</title>
        <authorList>
            <person name="Liu G."/>
            <person name="Zhang Q."/>
        </authorList>
    </citation>
    <scope>NUCLEOTIDE SEQUENCE [LARGE SCALE GENOMIC DNA]</scope>
    <source>
        <strain evidence="3 4">FJAT-51800</strain>
    </source>
</reference>
<keyword evidence="1" id="KW-0812">Transmembrane</keyword>
<evidence type="ECO:0000313" key="4">
    <source>
        <dbReference type="Proteomes" id="UP000662770"/>
    </source>
</evidence>
<protein>
    <submittedName>
        <fullName evidence="3">Alpha/beta hydrolase</fullName>
    </submittedName>
</protein>
<feature type="transmembrane region" description="Helical" evidence="1">
    <location>
        <begin position="6"/>
        <end position="34"/>
    </location>
</feature>
<keyword evidence="4" id="KW-1185">Reference proteome</keyword>
<gene>
    <name evidence="3" type="ORF">JYB87_10695</name>
</gene>
<dbReference type="GO" id="GO:0016787">
    <property type="term" value="F:hydrolase activity"/>
    <property type="evidence" value="ECO:0007669"/>
    <property type="project" value="UniProtKB-KW"/>
</dbReference>
<dbReference type="SUPFAM" id="SSF53474">
    <property type="entry name" value="alpha/beta-Hydrolases"/>
    <property type="match status" value="1"/>
</dbReference>
<name>A0ABX7QML8_9GAMM</name>
<keyword evidence="3" id="KW-0378">Hydrolase</keyword>
<evidence type="ECO:0000259" key="2">
    <source>
        <dbReference type="Pfam" id="PF12697"/>
    </source>
</evidence>
<dbReference type="Proteomes" id="UP000662770">
    <property type="component" value="Chromosome"/>
</dbReference>
<dbReference type="RefSeq" id="WP_207353490.1">
    <property type="nucleotide sequence ID" value="NZ_CP071503.1"/>
</dbReference>
<dbReference type="Gene3D" id="3.40.50.1820">
    <property type="entry name" value="alpha/beta hydrolase"/>
    <property type="match status" value="1"/>
</dbReference>
<evidence type="ECO:0000256" key="1">
    <source>
        <dbReference type="SAM" id="Phobius"/>
    </source>
</evidence>
<accession>A0ABX7QML8</accession>
<sequence>MINKVVFATFVIAAIYYLMAAVALHCFLSALIFVKVPVSTTHETQRYQVEHAGASAVIRAYISAHESGCALFFPGQHGGIDGYETPLFTPLNARGISVYAISYPGYEGAKGSASFANVLTLTQSAVAFIEQMSSCRIAESVFIGRSLGAAIALENALVQPPKALLLDGVAASLAGAIRQKFSANMLLKPLQLLPVESLLQFELELTQQLSQLHDVAVVIFQGDQDQRTPLTALLLAVTSHPQLDLNAIKGGIHADAWLKAGPLYFDKLCQQIRCAAP</sequence>
<keyword evidence="1" id="KW-0472">Membrane</keyword>
<feature type="domain" description="AB hydrolase-1" evidence="2">
    <location>
        <begin position="81"/>
        <end position="183"/>
    </location>
</feature>
<dbReference type="InterPro" id="IPR029058">
    <property type="entry name" value="AB_hydrolase_fold"/>
</dbReference>
<organism evidence="3 4">
    <name type="scientific">Shewanella avicenniae</name>
    <dbReference type="NCBI Taxonomy" id="2814294"/>
    <lineage>
        <taxon>Bacteria</taxon>
        <taxon>Pseudomonadati</taxon>
        <taxon>Pseudomonadota</taxon>
        <taxon>Gammaproteobacteria</taxon>
        <taxon>Alteromonadales</taxon>
        <taxon>Shewanellaceae</taxon>
        <taxon>Shewanella</taxon>
    </lineage>
</organism>
<dbReference type="InterPro" id="IPR000073">
    <property type="entry name" value="AB_hydrolase_1"/>
</dbReference>
<dbReference type="EMBL" id="CP071503">
    <property type="protein sequence ID" value="QSX32245.1"/>
    <property type="molecule type" value="Genomic_DNA"/>
</dbReference>